<sequence>MANNTQAAFNITADRAAVIAAQMIVVVCGDRQVARAAVAYAFLATGVYIAHAHHRGRVPHTAYIVLGALAAVWSHLDAAPTATPTTAAAA</sequence>
<evidence type="ECO:0000313" key="2">
    <source>
        <dbReference type="Proteomes" id="UP000077266"/>
    </source>
</evidence>
<keyword evidence="2" id="KW-1185">Reference proteome</keyword>
<protein>
    <submittedName>
        <fullName evidence="1">Uncharacterized protein</fullName>
    </submittedName>
</protein>
<dbReference type="InParanoid" id="A0A165B9T1"/>
<gene>
    <name evidence="1" type="ORF">EXIGLDRAFT_781345</name>
</gene>
<dbReference type="AlphaFoldDB" id="A0A165B9T1"/>
<name>A0A165B9T1_EXIGL</name>
<dbReference type="EMBL" id="KV426516">
    <property type="protein sequence ID" value="KZV80146.1"/>
    <property type="molecule type" value="Genomic_DNA"/>
</dbReference>
<evidence type="ECO:0000313" key="1">
    <source>
        <dbReference type="EMBL" id="KZV80146.1"/>
    </source>
</evidence>
<reference evidence="1 2" key="1">
    <citation type="journal article" date="2016" name="Mol. Biol. Evol.">
        <title>Comparative Genomics of Early-Diverging Mushroom-Forming Fungi Provides Insights into the Origins of Lignocellulose Decay Capabilities.</title>
        <authorList>
            <person name="Nagy L.G."/>
            <person name="Riley R."/>
            <person name="Tritt A."/>
            <person name="Adam C."/>
            <person name="Daum C."/>
            <person name="Floudas D."/>
            <person name="Sun H."/>
            <person name="Yadav J.S."/>
            <person name="Pangilinan J."/>
            <person name="Larsson K.H."/>
            <person name="Matsuura K."/>
            <person name="Barry K."/>
            <person name="Labutti K."/>
            <person name="Kuo R."/>
            <person name="Ohm R.A."/>
            <person name="Bhattacharya S.S."/>
            <person name="Shirouzu T."/>
            <person name="Yoshinaga Y."/>
            <person name="Martin F.M."/>
            <person name="Grigoriev I.V."/>
            <person name="Hibbett D.S."/>
        </authorList>
    </citation>
    <scope>NUCLEOTIDE SEQUENCE [LARGE SCALE GENOMIC DNA]</scope>
    <source>
        <strain evidence="1 2">HHB12029</strain>
    </source>
</reference>
<dbReference type="Proteomes" id="UP000077266">
    <property type="component" value="Unassembled WGS sequence"/>
</dbReference>
<proteinExistence type="predicted"/>
<organism evidence="1 2">
    <name type="scientific">Exidia glandulosa HHB12029</name>
    <dbReference type="NCBI Taxonomy" id="1314781"/>
    <lineage>
        <taxon>Eukaryota</taxon>
        <taxon>Fungi</taxon>
        <taxon>Dikarya</taxon>
        <taxon>Basidiomycota</taxon>
        <taxon>Agaricomycotina</taxon>
        <taxon>Agaricomycetes</taxon>
        <taxon>Auriculariales</taxon>
        <taxon>Exidiaceae</taxon>
        <taxon>Exidia</taxon>
    </lineage>
</organism>
<accession>A0A165B9T1</accession>